<protein>
    <recommendedName>
        <fullName evidence="4">Serpentine receptor class gamma</fullName>
    </recommendedName>
</protein>
<organism evidence="2 3">
    <name type="scientific">Ancylostoma ceylanicum</name>
    <dbReference type="NCBI Taxonomy" id="53326"/>
    <lineage>
        <taxon>Eukaryota</taxon>
        <taxon>Metazoa</taxon>
        <taxon>Ecdysozoa</taxon>
        <taxon>Nematoda</taxon>
        <taxon>Chromadorea</taxon>
        <taxon>Rhabditida</taxon>
        <taxon>Rhabditina</taxon>
        <taxon>Rhabditomorpha</taxon>
        <taxon>Strongyloidea</taxon>
        <taxon>Ancylostomatidae</taxon>
        <taxon>Ancylostomatinae</taxon>
        <taxon>Ancylostoma</taxon>
    </lineage>
</organism>
<evidence type="ECO:0000313" key="2">
    <source>
        <dbReference type="EMBL" id="EYC07199.1"/>
    </source>
</evidence>
<keyword evidence="1" id="KW-1133">Transmembrane helix</keyword>
<sequence length="145" mass="17071">MIWNIIHFNLKYFSLQGVRLTTAIIVTVYEILSIFLIARTLYVVKKVAPTVRQYFREIGLIIVMAIDNVLGVFECIFEVSSLLGFYWSNNPLLKFIHDHYSLLFFLLIATNSYSIIFLSRDLRREAFFAKRRASNDDHVFMTRFS</sequence>
<keyword evidence="1" id="KW-0472">Membrane</keyword>
<proteinExistence type="predicted"/>
<dbReference type="Proteomes" id="UP000024635">
    <property type="component" value="Unassembled WGS sequence"/>
</dbReference>
<comment type="caution">
    <text evidence="2">The sequence shown here is derived from an EMBL/GenBank/DDBJ whole genome shotgun (WGS) entry which is preliminary data.</text>
</comment>
<reference evidence="3" key="1">
    <citation type="journal article" date="2015" name="Nat. Genet.">
        <title>The genome and transcriptome of the zoonotic hookworm Ancylostoma ceylanicum identify infection-specific gene families.</title>
        <authorList>
            <person name="Schwarz E.M."/>
            <person name="Hu Y."/>
            <person name="Antoshechkin I."/>
            <person name="Miller M.M."/>
            <person name="Sternberg P.W."/>
            <person name="Aroian R.V."/>
        </authorList>
    </citation>
    <scope>NUCLEOTIDE SEQUENCE</scope>
    <source>
        <strain evidence="3">HY135</strain>
    </source>
</reference>
<dbReference type="OrthoDB" id="5855582at2759"/>
<keyword evidence="1" id="KW-0812">Transmembrane</keyword>
<keyword evidence="3" id="KW-1185">Reference proteome</keyword>
<feature type="transmembrane region" description="Helical" evidence="1">
    <location>
        <begin position="99"/>
        <end position="118"/>
    </location>
</feature>
<feature type="transmembrane region" description="Helical" evidence="1">
    <location>
        <begin position="20"/>
        <end position="38"/>
    </location>
</feature>
<feature type="transmembrane region" description="Helical" evidence="1">
    <location>
        <begin position="58"/>
        <end position="87"/>
    </location>
</feature>
<evidence type="ECO:0000313" key="3">
    <source>
        <dbReference type="Proteomes" id="UP000024635"/>
    </source>
</evidence>
<dbReference type="AlphaFoldDB" id="A0A016TVY7"/>
<accession>A0A016TVY7</accession>
<gene>
    <name evidence="2" type="primary">Acey_s0071.g523</name>
    <name evidence="2" type="ORF">Y032_0071g523</name>
</gene>
<dbReference type="EMBL" id="JARK01001407">
    <property type="protein sequence ID" value="EYC07199.1"/>
    <property type="molecule type" value="Genomic_DNA"/>
</dbReference>
<evidence type="ECO:0000256" key="1">
    <source>
        <dbReference type="SAM" id="Phobius"/>
    </source>
</evidence>
<name>A0A016TVY7_9BILA</name>
<evidence type="ECO:0008006" key="4">
    <source>
        <dbReference type="Google" id="ProtNLM"/>
    </source>
</evidence>